<keyword evidence="2" id="KW-0067">ATP-binding</keyword>
<keyword evidence="4" id="KW-0804">Transcription</keyword>
<evidence type="ECO:0000313" key="6">
    <source>
        <dbReference type="EMBL" id="PIZ15872.1"/>
    </source>
</evidence>
<dbReference type="PROSITE" id="PS00688">
    <property type="entry name" value="SIGMA54_INTERACT_3"/>
    <property type="match status" value="1"/>
</dbReference>
<dbReference type="InterPro" id="IPR027417">
    <property type="entry name" value="P-loop_NTPase"/>
</dbReference>
<evidence type="ECO:0000256" key="2">
    <source>
        <dbReference type="ARBA" id="ARBA00022840"/>
    </source>
</evidence>
<evidence type="ECO:0000259" key="5">
    <source>
        <dbReference type="PROSITE" id="PS50045"/>
    </source>
</evidence>
<evidence type="ECO:0000256" key="1">
    <source>
        <dbReference type="ARBA" id="ARBA00022741"/>
    </source>
</evidence>
<accession>A0A2M7S8N2</accession>
<dbReference type="Proteomes" id="UP000229307">
    <property type="component" value="Unassembled WGS sequence"/>
</dbReference>
<evidence type="ECO:0000313" key="7">
    <source>
        <dbReference type="Proteomes" id="UP000229307"/>
    </source>
</evidence>
<dbReference type="InterPro" id="IPR009057">
    <property type="entry name" value="Homeodomain-like_sf"/>
</dbReference>
<comment type="caution">
    <text evidence="6">The sequence shown here is derived from an EMBL/GenBank/DDBJ whole genome shotgun (WGS) entry which is preliminary data.</text>
</comment>
<dbReference type="GO" id="GO:0043565">
    <property type="term" value="F:sequence-specific DNA binding"/>
    <property type="evidence" value="ECO:0007669"/>
    <property type="project" value="InterPro"/>
</dbReference>
<dbReference type="GO" id="GO:0006355">
    <property type="term" value="P:regulation of DNA-templated transcription"/>
    <property type="evidence" value="ECO:0007669"/>
    <property type="project" value="InterPro"/>
</dbReference>
<dbReference type="InterPro" id="IPR058031">
    <property type="entry name" value="AAA_lid_NorR"/>
</dbReference>
<evidence type="ECO:0000256" key="4">
    <source>
        <dbReference type="ARBA" id="ARBA00023163"/>
    </source>
</evidence>
<dbReference type="Pfam" id="PF25601">
    <property type="entry name" value="AAA_lid_14"/>
    <property type="match status" value="1"/>
</dbReference>
<dbReference type="PANTHER" id="PTHR32071">
    <property type="entry name" value="TRANSCRIPTIONAL REGULATORY PROTEIN"/>
    <property type="match status" value="1"/>
</dbReference>
<dbReference type="Pfam" id="PF02954">
    <property type="entry name" value="HTH_8"/>
    <property type="match status" value="1"/>
</dbReference>
<protein>
    <recommendedName>
        <fullName evidence="5">Sigma-54 factor interaction domain-containing protein</fullName>
    </recommendedName>
</protein>
<dbReference type="InterPro" id="IPR025944">
    <property type="entry name" value="Sigma_54_int_dom_CS"/>
</dbReference>
<dbReference type="Pfam" id="PF00158">
    <property type="entry name" value="Sigma54_activat"/>
    <property type="match status" value="1"/>
</dbReference>
<gene>
    <name evidence="6" type="ORF">COY52_08575</name>
</gene>
<feature type="domain" description="Sigma-54 factor interaction" evidence="5">
    <location>
        <begin position="1"/>
        <end position="134"/>
    </location>
</feature>
<dbReference type="Gene3D" id="1.10.10.60">
    <property type="entry name" value="Homeodomain-like"/>
    <property type="match status" value="1"/>
</dbReference>
<dbReference type="Gene3D" id="1.10.8.60">
    <property type="match status" value="1"/>
</dbReference>
<organism evidence="6 7">
    <name type="scientific">Candidatus Desantisbacteria bacterium CG_4_10_14_0_8_um_filter_48_22</name>
    <dbReference type="NCBI Taxonomy" id="1974543"/>
    <lineage>
        <taxon>Bacteria</taxon>
        <taxon>Candidatus Desantisiibacteriota</taxon>
    </lineage>
</organism>
<dbReference type="Gene3D" id="3.40.50.300">
    <property type="entry name" value="P-loop containing nucleotide triphosphate hydrolases"/>
    <property type="match status" value="1"/>
</dbReference>
<name>A0A2M7S8N2_9BACT</name>
<reference evidence="7" key="1">
    <citation type="submission" date="2017-09" db="EMBL/GenBank/DDBJ databases">
        <title>Depth-based differentiation of microbial function through sediment-hosted aquifers and enrichment of novel symbionts in the deep terrestrial subsurface.</title>
        <authorList>
            <person name="Probst A.J."/>
            <person name="Ladd B."/>
            <person name="Jarett J.K."/>
            <person name="Geller-Mcgrath D.E."/>
            <person name="Sieber C.M.K."/>
            <person name="Emerson J.B."/>
            <person name="Anantharaman K."/>
            <person name="Thomas B.C."/>
            <person name="Malmstrom R."/>
            <person name="Stieglmeier M."/>
            <person name="Klingl A."/>
            <person name="Woyke T."/>
            <person name="Ryan C.M."/>
            <person name="Banfield J.F."/>
        </authorList>
    </citation>
    <scope>NUCLEOTIDE SEQUENCE [LARGE SCALE GENOMIC DNA]</scope>
</reference>
<dbReference type="SUPFAM" id="SSF46689">
    <property type="entry name" value="Homeodomain-like"/>
    <property type="match status" value="1"/>
</dbReference>
<dbReference type="EMBL" id="PFMR01000228">
    <property type="protein sequence ID" value="PIZ15872.1"/>
    <property type="molecule type" value="Genomic_DNA"/>
</dbReference>
<dbReference type="PRINTS" id="PR01590">
    <property type="entry name" value="HTHFIS"/>
</dbReference>
<dbReference type="PROSITE" id="PS50045">
    <property type="entry name" value="SIGMA54_INTERACT_4"/>
    <property type="match status" value="1"/>
</dbReference>
<evidence type="ECO:0000256" key="3">
    <source>
        <dbReference type="ARBA" id="ARBA00023015"/>
    </source>
</evidence>
<sequence length="206" mass="23868">MFLDDVDDMNFDVQVKLLRILQEGEFERVGGTETLKVNVRLIAASKDNLFELVQKGFFREDLYYRLNIVSIALPPLRERTEDIPLLTGYFIKKYCEKVNVKEKGISRQGMMKLIKYHWPGNVRELENVVEKGIILSPGDEFVVPSLEQSKQEKPVPVLMNDIVKEAEKEHLKKTLEITDGRKGEAAKILGISRKTLWEKMKLYNLK</sequence>
<dbReference type="GO" id="GO:0005524">
    <property type="term" value="F:ATP binding"/>
    <property type="evidence" value="ECO:0007669"/>
    <property type="project" value="UniProtKB-KW"/>
</dbReference>
<keyword evidence="1" id="KW-0547">Nucleotide-binding</keyword>
<dbReference type="SUPFAM" id="SSF52540">
    <property type="entry name" value="P-loop containing nucleoside triphosphate hydrolases"/>
    <property type="match status" value="1"/>
</dbReference>
<proteinExistence type="predicted"/>
<dbReference type="AlphaFoldDB" id="A0A2M7S8N2"/>
<dbReference type="InterPro" id="IPR002078">
    <property type="entry name" value="Sigma_54_int"/>
</dbReference>
<dbReference type="InterPro" id="IPR002197">
    <property type="entry name" value="HTH_Fis"/>
</dbReference>
<keyword evidence="3" id="KW-0805">Transcription regulation</keyword>